<protein>
    <submittedName>
        <fullName evidence="1">Uncharacterized protein</fullName>
    </submittedName>
</protein>
<dbReference type="AlphaFoldDB" id="X1IP40"/>
<accession>X1IP40</accession>
<feature type="non-terminal residue" evidence="1">
    <location>
        <position position="1"/>
    </location>
</feature>
<comment type="caution">
    <text evidence="1">The sequence shown here is derived from an EMBL/GenBank/DDBJ whole genome shotgun (WGS) entry which is preliminary data.</text>
</comment>
<evidence type="ECO:0000313" key="1">
    <source>
        <dbReference type="EMBL" id="GAH59318.1"/>
    </source>
</evidence>
<gene>
    <name evidence="1" type="ORF">S03H2_30857</name>
</gene>
<reference evidence="1" key="1">
    <citation type="journal article" date="2014" name="Front. Microbiol.">
        <title>High frequency of phylogenetically diverse reductive dehalogenase-homologous genes in deep subseafloor sedimentary metagenomes.</title>
        <authorList>
            <person name="Kawai M."/>
            <person name="Futagami T."/>
            <person name="Toyoda A."/>
            <person name="Takaki Y."/>
            <person name="Nishi S."/>
            <person name="Hori S."/>
            <person name="Arai W."/>
            <person name="Tsubouchi T."/>
            <person name="Morono Y."/>
            <person name="Uchiyama I."/>
            <person name="Ito T."/>
            <person name="Fujiyama A."/>
            <person name="Inagaki F."/>
            <person name="Takami H."/>
        </authorList>
    </citation>
    <scope>NUCLEOTIDE SEQUENCE</scope>
    <source>
        <strain evidence="1">Expedition CK06-06</strain>
    </source>
</reference>
<organism evidence="1">
    <name type="scientific">marine sediment metagenome</name>
    <dbReference type="NCBI Taxonomy" id="412755"/>
    <lineage>
        <taxon>unclassified sequences</taxon>
        <taxon>metagenomes</taxon>
        <taxon>ecological metagenomes</taxon>
    </lineage>
</organism>
<sequence length="139" mass="15398">DCLSMRSLPFLIGQGALKRLADEGALREVLIVTTGSNAVDLRRGSERLPGRKGRLGRTSYYFTPISFSEFKHVCGRELGEDLVHAYLLTGGSPVACAEIAQMGSVPEYVHEMTRDWILGDCAAAGRNRVHQERHEIARR</sequence>
<name>X1IP40_9ZZZZ</name>
<dbReference type="EMBL" id="BARU01018683">
    <property type="protein sequence ID" value="GAH59318.1"/>
    <property type="molecule type" value="Genomic_DNA"/>
</dbReference>
<dbReference type="PANTHER" id="PTHR33295">
    <property type="entry name" value="ATPASE"/>
    <property type="match status" value="1"/>
</dbReference>
<proteinExistence type="predicted"/>
<dbReference type="PANTHER" id="PTHR33295:SF18">
    <property type="entry name" value="AAA+ ATPASE DOMAIN-CONTAINING PROTEIN"/>
    <property type="match status" value="1"/>
</dbReference>